<dbReference type="Proteomes" id="UP000005435">
    <property type="component" value="Chromosome"/>
</dbReference>
<dbReference type="Pfam" id="PF16363">
    <property type="entry name" value="GDP_Man_Dehyd"/>
    <property type="match status" value="1"/>
</dbReference>
<protein>
    <submittedName>
        <fullName evidence="2">dTDP-D-glucose 4,6-dehydratase</fullName>
    </submittedName>
</protein>
<dbReference type="Gene3D" id="3.40.50.720">
    <property type="entry name" value="NAD(P)-binding Rossmann-like Domain"/>
    <property type="match status" value="1"/>
</dbReference>
<dbReference type="PANTHER" id="PTHR43000">
    <property type="entry name" value="DTDP-D-GLUCOSE 4,6-DEHYDRATASE-RELATED"/>
    <property type="match status" value="1"/>
</dbReference>
<accession>G8M195</accession>
<keyword evidence="3" id="KW-1185">Reference proteome</keyword>
<name>G8M195_ACECE</name>
<gene>
    <name evidence="2" type="ordered locus">Clocl_1420</name>
</gene>
<reference evidence="3" key="1">
    <citation type="submission" date="2011-12" db="EMBL/GenBank/DDBJ databases">
        <title>Complete sequence of Clostridium clariflavum DSM 19732.</title>
        <authorList>
            <consortium name="US DOE Joint Genome Institute"/>
            <person name="Lucas S."/>
            <person name="Han J."/>
            <person name="Lapidus A."/>
            <person name="Cheng J.-F."/>
            <person name="Goodwin L."/>
            <person name="Pitluck S."/>
            <person name="Peters L."/>
            <person name="Teshima H."/>
            <person name="Detter J.C."/>
            <person name="Han C."/>
            <person name="Tapia R."/>
            <person name="Land M."/>
            <person name="Hauser L."/>
            <person name="Kyrpides N."/>
            <person name="Ivanova N."/>
            <person name="Pagani I."/>
            <person name="Kitzmiller T."/>
            <person name="Lynd L."/>
            <person name="Izquierdo J."/>
            <person name="Woyke T."/>
        </authorList>
    </citation>
    <scope>NUCLEOTIDE SEQUENCE [LARGE SCALE GENOMIC DNA]</scope>
    <source>
        <strain evidence="3">DSM 19732 / NBRC 101661 / EBR45</strain>
    </source>
</reference>
<evidence type="ECO:0000259" key="1">
    <source>
        <dbReference type="Pfam" id="PF16363"/>
    </source>
</evidence>
<dbReference type="SUPFAM" id="SSF51735">
    <property type="entry name" value="NAD(P)-binding Rossmann-fold domains"/>
    <property type="match status" value="1"/>
</dbReference>
<dbReference type="EMBL" id="CP003065">
    <property type="protein sequence ID" value="AEV68071.1"/>
    <property type="molecule type" value="Genomic_DNA"/>
</dbReference>
<dbReference type="eggNOG" id="COG1088">
    <property type="taxonomic scope" value="Bacteria"/>
</dbReference>
<dbReference type="AlphaFoldDB" id="G8M195"/>
<dbReference type="RefSeq" id="WP_014254684.1">
    <property type="nucleotide sequence ID" value="NC_016627.1"/>
</dbReference>
<dbReference type="KEGG" id="ccl:Clocl_1420"/>
<evidence type="ECO:0000313" key="3">
    <source>
        <dbReference type="Proteomes" id="UP000005435"/>
    </source>
</evidence>
<feature type="domain" description="NAD(P)-binding" evidence="1">
    <location>
        <begin position="5"/>
        <end position="310"/>
    </location>
</feature>
<sequence>MKVLLVTGGSGFVGSNFINYFFRRNKNYIIINLDNLTHSQNINNLKEFEKSPRYHFVKGSILNQDLVNYVIKRHRPDYIINFACETNVNKSLTNPASVFETNVLGTLTLLESAKYFWSKHNYEGNRFIQVSTTEVYGSNSDADNYFNEESNISPQNPYAISKASSDMLVKSFVTHFNFPAIISRCCKNYGPYQYLEEFIPSCIKSAIENKTIALSEENNKHREWLYVLDHCTALVRILFYGKIGEIYNIGSGTEYTDMEIANKILKILGKPEIKLESDNSKIPEVHHAVNSYKIRNNLSWGHKYNMDNGLFETVHWYILNKSWWM</sequence>
<organism evidence="2 3">
    <name type="scientific">Acetivibrio clariflavus (strain DSM 19732 / NBRC 101661 / EBR45)</name>
    <name type="common">Clostridium clariflavum</name>
    <dbReference type="NCBI Taxonomy" id="720554"/>
    <lineage>
        <taxon>Bacteria</taxon>
        <taxon>Bacillati</taxon>
        <taxon>Bacillota</taxon>
        <taxon>Clostridia</taxon>
        <taxon>Eubacteriales</taxon>
        <taxon>Oscillospiraceae</taxon>
        <taxon>Acetivibrio</taxon>
    </lineage>
</organism>
<dbReference type="InterPro" id="IPR036291">
    <property type="entry name" value="NAD(P)-bd_dom_sf"/>
</dbReference>
<dbReference type="STRING" id="720554.Clocl_1420"/>
<dbReference type="HOGENOM" id="CLU_007383_1_14_9"/>
<evidence type="ECO:0000313" key="2">
    <source>
        <dbReference type="EMBL" id="AEV68071.1"/>
    </source>
</evidence>
<dbReference type="InterPro" id="IPR016040">
    <property type="entry name" value="NAD(P)-bd_dom"/>
</dbReference>
<reference evidence="2 3" key="2">
    <citation type="journal article" date="2012" name="Stand. Genomic Sci.">
        <title>Complete Genome Sequence of Clostridium clariflavum DSM 19732.</title>
        <authorList>
            <person name="Izquierdo J.A."/>
            <person name="Goodwin L."/>
            <person name="Davenport K.W."/>
            <person name="Teshima H."/>
            <person name="Bruce D."/>
            <person name="Detter C."/>
            <person name="Tapia R."/>
            <person name="Han S."/>
            <person name="Land M."/>
            <person name="Hauser L."/>
            <person name="Jeffries C.D."/>
            <person name="Han J."/>
            <person name="Pitluck S."/>
            <person name="Nolan M."/>
            <person name="Chen A."/>
            <person name="Huntemann M."/>
            <person name="Mavromatis K."/>
            <person name="Mikhailova N."/>
            <person name="Liolios K."/>
            <person name="Woyke T."/>
            <person name="Lynd L.R."/>
        </authorList>
    </citation>
    <scope>NUCLEOTIDE SEQUENCE [LARGE SCALE GENOMIC DNA]</scope>
    <source>
        <strain evidence="3">DSM 19732 / NBRC 101661 / EBR45</strain>
    </source>
</reference>
<proteinExistence type="predicted"/>
<dbReference type="Gene3D" id="3.90.25.10">
    <property type="entry name" value="UDP-galactose 4-epimerase, domain 1"/>
    <property type="match status" value="1"/>
</dbReference>
<dbReference type="OrthoDB" id="244102at2"/>